<evidence type="ECO:0000313" key="2">
    <source>
        <dbReference type="Proteomes" id="UP000297225"/>
    </source>
</evidence>
<sequence length="294" mass="32873">MKRIITLVAVTSTMVLGFTACDGKGSSYSKLQASYDSLLVQNTRSQQELEGVLGLIMDVETEINKVNAAENKLRMGQARGEFSENDRQQLLDDIRSMTSSLEESKSELAKKLDELKKKDINISSLNKKISQLQQQIVQKENTIAQMTAALASRDSLINVQGAQISDLNETKGMQETTIALQDRTIASQDKRLHTAYYCFGTNAELKEQGIIKGGGLFSRTEVLPEGYNKDYMMRIDIREVDEIPLFAPKAKLLTDHPSSSYDLIKDGNKNLILKIKNTESFWSRGKNLVVEVIL</sequence>
<gene>
    <name evidence="1" type="ORF">E4P47_05610</name>
</gene>
<organism evidence="1 2">
    <name type="scientific">Porphyromonas levii</name>
    <dbReference type="NCBI Taxonomy" id="28114"/>
    <lineage>
        <taxon>Bacteria</taxon>
        <taxon>Pseudomonadati</taxon>
        <taxon>Bacteroidota</taxon>
        <taxon>Bacteroidia</taxon>
        <taxon>Bacteroidales</taxon>
        <taxon>Porphyromonadaceae</taxon>
        <taxon>Porphyromonas</taxon>
    </lineage>
</organism>
<dbReference type="PROSITE" id="PS51257">
    <property type="entry name" value="PROKAR_LIPOPROTEIN"/>
    <property type="match status" value="1"/>
</dbReference>
<name>A0A4Y8WNW4_9PORP</name>
<protein>
    <recommendedName>
        <fullName evidence="3">Lipoprotein</fullName>
    </recommendedName>
</protein>
<dbReference type="AlphaFoldDB" id="A0A4Y8WNW4"/>
<accession>A0A4Y8WNW4</accession>
<comment type="caution">
    <text evidence="1">The sequence shown here is derived from an EMBL/GenBank/DDBJ whole genome shotgun (WGS) entry which is preliminary data.</text>
</comment>
<dbReference type="Proteomes" id="UP000297225">
    <property type="component" value="Unassembled WGS sequence"/>
</dbReference>
<dbReference type="STRING" id="1122973.GCA_000379925_00008"/>
<dbReference type="OrthoDB" id="597123at2"/>
<evidence type="ECO:0008006" key="3">
    <source>
        <dbReference type="Google" id="ProtNLM"/>
    </source>
</evidence>
<reference evidence="1 2" key="1">
    <citation type="submission" date="2019-03" db="EMBL/GenBank/DDBJ databases">
        <title>Porphyromonas levii Isolated from the Uterus of Dairy Cows.</title>
        <authorList>
            <person name="Francis A.M."/>
        </authorList>
    </citation>
    <scope>NUCLEOTIDE SEQUENCE [LARGE SCALE GENOMIC DNA]</scope>
    <source>
        <strain evidence="1 2">AF5678</strain>
    </source>
</reference>
<proteinExistence type="predicted"/>
<keyword evidence="2" id="KW-1185">Reference proteome</keyword>
<dbReference type="RefSeq" id="WP_134849125.1">
    <property type="nucleotide sequence ID" value="NZ_CP197400.1"/>
</dbReference>
<dbReference type="EMBL" id="SPNC01000074">
    <property type="protein sequence ID" value="TFH94955.1"/>
    <property type="molecule type" value="Genomic_DNA"/>
</dbReference>
<dbReference type="GeneID" id="66797977"/>
<evidence type="ECO:0000313" key="1">
    <source>
        <dbReference type="EMBL" id="TFH94955.1"/>
    </source>
</evidence>